<dbReference type="Proteomes" id="UP000694396">
    <property type="component" value="Unplaced"/>
</dbReference>
<feature type="compositionally biased region" description="Low complexity" evidence="1">
    <location>
        <begin position="60"/>
        <end position="78"/>
    </location>
</feature>
<name>A0A8C3QVX5_9PASS</name>
<reference evidence="2" key="1">
    <citation type="submission" date="2025-08" db="UniProtKB">
        <authorList>
            <consortium name="Ensembl"/>
        </authorList>
    </citation>
    <scope>IDENTIFICATION</scope>
</reference>
<feature type="region of interest" description="Disordered" evidence="1">
    <location>
        <begin position="59"/>
        <end position="78"/>
    </location>
</feature>
<evidence type="ECO:0000313" key="2">
    <source>
        <dbReference type="Ensembl" id="ENSCRFP00000011498.1"/>
    </source>
</evidence>
<protein>
    <submittedName>
        <fullName evidence="2">Uncharacterized protein</fullName>
    </submittedName>
</protein>
<organism evidence="2 3">
    <name type="scientific">Cyanoderma ruficeps</name>
    <name type="common">rufous-capped babbler</name>
    <dbReference type="NCBI Taxonomy" id="181631"/>
    <lineage>
        <taxon>Eukaryota</taxon>
        <taxon>Metazoa</taxon>
        <taxon>Chordata</taxon>
        <taxon>Craniata</taxon>
        <taxon>Vertebrata</taxon>
        <taxon>Euteleostomi</taxon>
        <taxon>Archelosauria</taxon>
        <taxon>Archosauria</taxon>
        <taxon>Dinosauria</taxon>
        <taxon>Saurischia</taxon>
        <taxon>Theropoda</taxon>
        <taxon>Coelurosauria</taxon>
        <taxon>Aves</taxon>
        <taxon>Neognathae</taxon>
        <taxon>Neoaves</taxon>
        <taxon>Telluraves</taxon>
        <taxon>Australaves</taxon>
        <taxon>Passeriformes</taxon>
        <taxon>Sylvioidea</taxon>
        <taxon>Timaliidae</taxon>
        <taxon>Cyanoderma</taxon>
    </lineage>
</organism>
<dbReference type="AlphaFoldDB" id="A0A8C3QVX5"/>
<feature type="region of interest" description="Disordered" evidence="1">
    <location>
        <begin position="297"/>
        <end position="360"/>
    </location>
</feature>
<evidence type="ECO:0000313" key="3">
    <source>
        <dbReference type="Proteomes" id="UP000694396"/>
    </source>
</evidence>
<keyword evidence="3" id="KW-1185">Reference proteome</keyword>
<accession>A0A8C3QVX5</accession>
<sequence length="435" mass="44928">MAASLCSQPCPASPDTKPCQIPLAWGAPILGPMPPTGVREGHKWDHGIFLPAEGAGEVHGGCSNPTGPGSPGGHSTLPGELAWSEPRAAPKEGGRVSPTALWSLAQCVTPAILRSLAQCFTPAISWSLAQECQPSNPLVLNTVCHPSNLWSLAQECQPSNPQLLGTECHPSNPLVLNTCHPSNPLVLGTVCHPSNLLVLGTECQPSNLWSLAQSVSPAIVTGAIHGTQMHPRVSPGLSSLCCITSPSPQCLQGWCCCLSVGRSGLHTSILGAVTGVEGSPSVGVLSCHGSGWMRGPGGSSLPVHAQSPGLKASPMATLGLPQGQRGFAHSHPPPPRQPLVPWGCHQQKRQGDAQPQTSSSLLGLSGQWGCTGLMGPTVPMWAWGQASLHCGSGQCPPNPSKRAAGREQFALGAPSRGLGFLLSVKAAVCTRGRPW</sequence>
<reference evidence="2" key="2">
    <citation type="submission" date="2025-09" db="UniProtKB">
        <authorList>
            <consortium name="Ensembl"/>
        </authorList>
    </citation>
    <scope>IDENTIFICATION</scope>
</reference>
<evidence type="ECO:0000256" key="1">
    <source>
        <dbReference type="SAM" id="MobiDB-lite"/>
    </source>
</evidence>
<dbReference type="Ensembl" id="ENSCRFT00000011898.1">
    <property type="protein sequence ID" value="ENSCRFP00000011498.1"/>
    <property type="gene ID" value="ENSCRFG00000008932.1"/>
</dbReference>
<proteinExistence type="predicted"/>